<keyword evidence="3" id="KW-1185">Reference proteome</keyword>
<evidence type="ECO:0000313" key="3">
    <source>
        <dbReference type="Proteomes" id="UP000776276"/>
    </source>
</evidence>
<keyword evidence="1" id="KW-0732">Signal</keyword>
<organism evidence="2 3">
    <name type="scientific">Sphingomonas quercus</name>
    <dbReference type="NCBI Taxonomy" id="2842451"/>
    <lineage>
        <taxon>Bacteria</taxon>
        <taxon>Pseudomonadati</taxon>
        <taxon>Pseudomonadota</taxon>
        <taxon>Alphaproteobacteria</taxon>
        <taxon>Sphingomonadales</taxon>
        <taxon>Sphingomonadaceae</taxon>
        <taxon>Sphingomonas</taxon>
    </lineage>
</organism>
<proteinExistence type="predicted"/>
<protein>
    <submittedName>
        <fullName evidence="2">Uncharacterized protein</fullName>
    </submittedName>
</protein>
<gene>
    <name evidence="2" type="ORF">KOF26_03370</name>
</gene>
<evidence type="ECO:0000256" key="1">
    <source>
        <dbReference type="SAM" id="SignalP"/>
    </source>
</evidence>
<evidence type="ECO:0000313" key="2">
    <source>
        <dbReference type="EMBL" id="MBU3076896.1"/>
    </source>
</evidence>
<dbReference type="EMBL" id="JAHKRT010000002">
    <property type="protein sequence ID" value="MBU3076896.1"/>
    <property type="molecule type" value="Genomic_DNA"/>
</dbReference>
<reference evidence="2 3" key="1">
    <citation type="submission" date="2021-06" db="EMBL/GenBank/DDBJ databases">
        <title>Sphingomonas sp. XMGL2, whole genome shotgun sequencing project.</title>
        <authorList>
            <person name="Zhao G."/>
            <person name="Shen L."/>
        </authorList>
    </citation>
    <scope>NUCLEOTIDE SEQUENCE [LARGE SCALE GENOMIC DNA]</scope>
    <source>
        <strain evidence="2 3">XMGL2</strain>
    </source>
</reference>
<name>A0ABS6BHF8_9SPHN</name>
<accession>A0ABS6BHF8</accession>
<comment type="caution">
    <text evidence="2">The sequence shown here is derived from an EMBL/GenBank/DDBJ whole genome shotgun (WGS) entry which is preliminary data.</text>
</comment>
<dbReference type="Proteomes" id="UP000776276">
    <property type="component" value="Unassembled WGS sequence"/>
</dbReference>
<sequence>MILKHLMIAVTLVSGFAALPAAADAQPRHGWNGHHRQVRVCKRVRDRHHRWVRRCTWRRR</sequence>
<feature type="chain" id="PRO_5046032507" evidence="1">
    <location>
        <begin position="24"/>
        <end position="60"/>
    </location>
</feature>
<dbReference type="RefSeq" id="WP_216320140.1">
    <property type="nucleotide sequence ID" value="NZ_JAHKRT010000002.1"/>
</dbReference>
<feature type="signal peptide" evidence="1">
    <location>
        <begin position="1"/>
        <end position="23"/>
    </location>
</feature>